<reference evidence="2" key="1">
    <citation type="submission" date="2022-11" db="UniProtKB">
        <authorList>
            <consortium name="WormBaseParasite"/>
        </authorList>
    </citation>
    <scope>IDENTIFICATION</scope>
</reference>
<dbReference type="AlphaFoldDB" id="A0A915I0B7"/>
<dbReference type="Proteomes" id="UP000887565">
    <property type="component" value="Unplaced"/>
</dbReference>
<evidence type="ECO:0000313" key="2">
    <source>
        <dbReference type="WBParaSite" id="nRc.2.0.1.t06942-RA"/>
    </source>
</evidence>
<keyword evidence="1" id="KW-1185">Reference proteome</keyword>
<proteinExistence type="predicted"/>
<protein>
    <submittedName>
        <fullName evidence="2">Uncharacterized protein</fullName>
    </submittedName>
</protein>
<evidence type="ECO:0000313" key="1">
    <source>
        <dbReference type="Proteomes" id="UP000887565"/>
    </source>
</evidence>
<organism evidence="1 2">
    <name type="scientific">Romanomermis culicivorax</name>
    <name type="common">Nematode worm</name>
    <dbReference type="NCBI Taxonomy" id="13658"/>
    <lineage>
        <taxon>Eukaryota</taxon>
        <taxon>Metazoa</taxon>
        <taxon>Ecdysozoa</taxon>
        <taxon>Nematoda</taxon>
        <taxon>Enoplea</taxon>
        <taxon>Dorylaimia</taxon>
        <taxon>Mermithida</taxon>
        <taxon>Mermithoidea</taxon>
        <taxon>Mermithidae</taxon>
        <taxon>Romanomermis</taxon>
    </lineage>
</organism>
<sequence>MLETRHVKIFLHPPNCGFRLEEQGRDQTGLVAKNSDNTWFMVLDTLVQCPPPTIPHYCMIKSSVQDSRASDYRLMIRGSQHAGSMPAFYNFLLLYDKSDWISILKPLAIKARSMDTWRYELQYDTLNVNDFFTSSTCSVAIIA</sequence>
<accession>A0A915I0B7</accession>
<dbReference type="WBParaSite" id="nRc.2.0.1.t06942-RA">
    <property type="protein sequence ID" value="nRc.2.0.1.t06942-RA"/>
    <property type="gene ID" value="nRc.2.0.1.g06942"/>
</dbReference>
<name>A0A915I0B7_ROMCU</name>